<proteinExistence type="predicted"/>
<gene>
    <name evidence="2" type="ORF">CCHR01_17783</name>
</gene>
<feature type="region of interest" description="Disordered" evidence="1">
    <location>
        <begin position="1"/>
        <end position="64"/>
    </location>
</feature>
<keyword evidence="3" id="KW-1185">Reference proteome</keyword>
<feature type="compositionally biased region" description="Basic and acidic residues" evidence="1">
    <location>
        <begin position="46"/>
        <end position="56"/>
    </location>
</feature>
<comment type="caution">
    <text evidence="2">The sequence shown here is derived from an EMBL/GenBank/DDBJ whole genome shotgun (WGS) entry which is preliminary data.</text>
</comment>
<evidence type="ECO:0000256" key="1">
    <source>
        <dbReference type="SAM" id="MobiDB-lite"/>
    </source>
</evidence>
<dbReference type="AlphaFoldDB" id="A0AAD9A1B4"/>
<evidence type="ECO:0000313" key="3">
    <source>
        <dbReference type="Proteomes" id="UP001243330"/>
    </source>
</evidence>
<name>A0AAD9A1B4_9PEZI</name>
<organism evidence="2 3">
    <name type="scientific">Colletotrichum chrysophilum</name>
    <dbReference type="NCBI Taxonomy" id="1836956"/>
    <lineage>
        <taxon>Eukaryota</taxon>
        <taxon>Fungi</taxon>
        <taxon>Dikarya</taxon>
        <taxon>Ascomycota</taxon>
        <taxon>Pezizomycotina</taxon>
        <taxon>Sordariomycetes</taxon>
        <taxon>Hypocreomycetidae</taxon>
        <taxon>Glomerellales</taxon>
        <taxon>Glomerellaceae</taxon>
        <taxon>Colletotrichum</taxon>
        <taxon>Colletotrichum gloeosporioides species complex</taxon>
    </lineage>
</organism>
<evidence type="ECO:0000313" key="2">
    <source>
        <dbReference type="EMBL" id="KAK1839591.1"/>
    </source>
</evidence>
<protein>
    <submittedName>
        <fullName evidence="2">Uncharacterized protein</fullName>
    </submittedName>
</protein>
<dbReference type="Proteomes" id="UP001243330">
    <property type="component" value="Unassembled WGS sequence"/>
</dbReference>
<feature type="compositionally biased region" description="Low complexity" evidence="1">
    <location>
        <begin position="8"/>
        <end position="23"/>
    </location>
</feature>
<accession>A0AAD9A1B4</accession>
<sequence>MLLSICTNSNLLTPPSSSKLPLHPSKKNSDGLRRHANGEGPSNANRVDHRHHEARASCRKQAPRQVEAGARCRASVREDVHEIGHDQRLRADGRPSRDKRRCNGHRNMHLIWKVDGPAKCSNRHALKERKDGHQPETCLFDWKVRVAVLLSVFCLDLLVVHIQELPRHQRTNYRPCSVGDEGQSDVRIGEPVLGLEECGHGGDAHLPDGVVNGEEDCYRRGRLTEENPNGCCQVDLLARCRAERRFLDIPLHLRRSLVIHQRVLLQQVRRRPPTVSNNRSQRLWQQ</sequence>
<dbReference type="EMBL" id="JAQOWY010000653">
    <property type="protein sequence ID" value="KAK1839591.1"/>
    <property type="molecule type" value="Genomic_DNA"/>
</dbReference>
<feature type="compositionally biased region" description="Basic and acidic residues" evidence="1">
    <location>
        <begin position="27"/>
        <end position="37"/>
    </location>
</feature>
<reference evidence="2" key="1">
    <citation type="submission" date="2023-01" db="EMBL/GenBank/DDBJ databases">
        <title>Colletotrichum chrysophilum M932 genome sequence.</title>
        <authorList>
            <person name="Baroncelli R."/>
        </authorList>
    </citation>
    <scope>NUCLEOTIDE SEQUENCE</scope>
    <source>
        <strain evidence="2">M932</strain>
    </source>
</reference>